<reference evidence="2 3" key="1">
    <citation type="submission" date="2009-01" db="EMBL/GenBank/DDBJ databases">
        <authorList>
            <person name="Fulton L."/>
            <person name="Clifton S."/>
            <person name="Fulton B."/>
            <person name="Xu J."/>
            <person name="Minx P."/>
            <person name="Pepin K.H."/>
            <person name="Johnson M."/>
            <person name="Bhonagiri V."/>
            <person name="Nash W.E."/>
            <person name="Mardis E.R."/>
            <person name="Wilson R.K."/>
        </authorList>
    </citation>
    <scope>NUCLEOTIDE SEQUENCE [LARGE SCALE GENOMIC DNA]</scope>
    <source>
        <strain evidence="2 3">DSM 5476</strain>
    </source>
</reference>
<proteinExistence type="predicted"/>
<comment type="caution">
    <text evidence="2">The sequence shown here is derived from an EMBL/GenBank/DDBJ whole genome shotgun (WGS) entry which is preliminary data.</text>
</comment>
<evidence type="ECO:0000313" key="2">
    <source>
        <dbReference type="EMBL" id="EEG31462.1"/>
    </source>
</evidence>
<dbReference type="Gene3D" id="1.10.260.40">
    <property type="entry name" value="lambda repressor-like DNA-binding domains"/>
    <property type="match status" value="1"/>
</dbReference>
<evidence type="ECO:0000313" key="3">
    <source>
        <dbReference type="Proteomes" id="UP000003340"/>
    </source>
</evidence>
<dbReference type="SUPFAM" id="SSF47413">
    <property type="entry name" value="lambda repressor-like DNA-binding domains"/>
    <property type="match status" value="1"/>
</dbReference>
<dbReference type="GO" id="GO:0003677">
    <property type="term" value="F:DNA binding"/>
    <property type="evidence" value="ECO:0007669"/>
    <property type="project" value="UniProtKB-KW"/>
</dbReference>
<reference evidence="2 3" key="2">
    <citation type="submission" date="2009-02" db="EMBL/GenBank/DDBJ databases">
        <title>Draft genome sequence of Clostridium methylpentosum (DSM 5476).</title>
        <authorList>
            <person name="Sudarsanam P."/>
            <person name="Ley R."/>
            <person name="Guruge J."/>
            <person name="Turnbaugh P.J."/>
            <person name="Mahowald M."/>
            <person name="Liep D."/>
            <person name="Gordon J."/>
        </authorList>
    </citation>
    <scope>NUCLEOTIDE SEQUENCE [LARGE SCALE GENOMIC DNA]</scope>
    <source>
        <strain evidence="2 3">DSM 5476</strain>
    </source>
</reference>
<dbReference type="InterPro" id="IPR010982">
    <property type="entry name" value="Lambda_DNA-bd_dom_sf"/>
</dbReference>
<protein>
    <submittedName>
        <fullName evidence="2">DNA-binding helix-turn-helix protein</fullName>
    </submittedName>
</protein>
<keyword evidence="3" id="KW-1185">Reference proteome</keyword>
<keyword evidence="2" id="KW-0238">DNA-binding</keyword>
<dbReference type="CDD" id="cd00093">
    <property type="entry name" value="HTH_XRE"/>
    <property type="match status" value="1"/>
</dbReference>
<dbReference type="InterPro" id="IPR001387">
    <property type="entry name" value="Cro/C1-type_HTH"/>
</dbReference>
<dbReference type="SMART" id="SM00530">
    <property type="entry name" value="HTH_XRE"/>
    <property type="match status" value="1"/>
</dbReference>
<feature type="domain" description="HTH cro/C1-type" evidence="1">
    <location>
        <begin position="7"/>
        <end position="59"/>
    </location>
</feature>
<dbReference type="HOGENOM" id="CLU_2179261_0_0_9"/>
<dbReference type="AlphaFoldDB" id="C0EAP5"/>
<dbReference type="EMBL" id="ACEC01000034">
    <property type="protein sequence ID" value="EEG31462.1"/>
    <property type="molecule type" value="Genomic_DNA"/>
</dbReference>
<accession>C0EAP5</accession>
<sequence length="109" mass="12215">MNMADRISNLIKSRGLTNHAVEKKLGFGNGAIRRFATSSPSVDKIVLLSNFLNVSVDYIITGKSGEPCDELPEEEREILCYVDLLTEKEKYILIGELKERTKGRTKKIG</sequence>
<dbReference type="PROSITE" id="PS50943">
    <property type="entry name" value="HTH_CROC1"/>
    <property type="match status" value="1"/>
</dbReference>
<name>C0EAP5_9FIRM</name>
<evidence type="ECO:0000259" key="1">
    <source>
        <dbReference type="PROSITE" id="PS50943"/>
    </source>
</evidence>
<dbReference type="eggNOG" id="ENOG5032V5G">
    <property type="taxonomic scope" value="Bacteria"/>
</dbReference>
<dbReference type="Pfam" id="PF01381">
    <property type="entry name" value="HTH_3"/>
    <property type="match status" value="1"/>
</dbReference>
<dbReference type="Proteomes" id="UP000003340">
    <property type="component" value="Unassembled WGS sequence"/>
</dbReference>
<organism evidence="2 3">
    <name type="scientific">[Clostridium] methylpentosum DSM 5476</name>
    <dbReference type="NCBI Taxonomy" id="537013"/>
    <lineage>
        <taxon>Bacteria</taxon>
        <taxon>Bacillati</taxon>
        <taxon>Bacillota</taxon>
        <taxon>Clostridia</taxon>
        <taxon>Eubacteriales</taxon>
        <taxon>Oscillospiraceae</taxon>
        <taxon>Oscillospiraceae incertae sedis</taxon>
    </lineage>
</organism>
<dbReference type="STRING" id="537013.CLOSTMETH_00908"/>
<gene>
    <name evidence="2" type="ORF">CLOSTMETH_00908</name>
</gene>